<gene>
    <name evidence="1" type="ORF">HPB50_013657</name>
</gene>
<dbReference type="EMBL" id="CM023482">
    <property type="protein sequence ID" value="KAH6938856.1"/>
    <property type="molecule type" value="Genomic_DNA"/>
</dbReference>
<accession>A0ACB7SYA1</accession>
<name>A0ACB7SYA1_HYAAI</name>
<comment type="caution">
    <text evidence="1">The sequence shown here is derived from an EMBL/GenBank/DDBJ whole genome shotgun (WGS) entry which is preliminary data.</text>
</comment>
<dbReference type="Proteomes" id="UP000821845">
    <property type="component" value="Chromosome 2"/>
</dbReference>
<sequence length="662" mass="73665">MGGNQKSSSKPSAGSTESMETRRHHVHETSPLINAVVGLACMTSVGLLVMGHVLSFMTSSSLKAEQTTRPQRFCCEDEAVQVASLLNASSDVCGDFYSYVCSRHENPSSKYMSPVTHMFMKLRLAQILRLSSIRSDARDLLAALRSGLSEKQAPIGTEPVTIVSMTSAITAWAKTVLSVTDVPVMISFFAEASFRYRLPSVVAFELSSTGSDGAPSTLCLVRNTVCDRILASRNLAAAAVVQAFNEVWNTKVEVEDIVKFSQALYKMRIQGETGNLTATLTDSPFPVLSNDTWNEIVSEFVSPVYSNVNTVRHSKGDRLNDVLGVLANARNQQISVAYIVTCTALNAYKEMETVMNKSRSRELLPSCEELAVCELEEVFQSEAISTQKADYYVRDFFSHVVDHVTARVQASSTPGLFSSSDKNAAVRYVKEMKVMLPKEIAVADLRVPDFNSSHSFFENLLLARSHSFELRKARVAAGIPSRHHLFRPEVIRRDSVVFVPSNLYMLLKTNGSSSSSVNIPAIGVAMAMEVWSFLLEKTTWSEETLANIQARRKCFRGTQRENQSEENNRIWLKALSLSLGFTSVVDPQRQQGWRNIHTVGRMTFTEGQLYYLLWMNSHCDSIIRFLPKEDINRALRNSPTFLDAFQCRDGAMPLTNTTCLHL</sequence>
<protein>
    <submittedName>
        <fullName evidence="1">Uncharacterized protein</fullName>
    </submittedName>
</protein>
<evidence type="ECO:0000313" key="1">
    <source>
        <dbReference type="EMBL" id="KAH6938856.1"/>
    </source>
</evidence>
<keyword evidence="2" id="KW-1185">Reference proteome</keyword>
<organism evidence="1 2">
    <name type="scientific">Hyalomma asiaticum</name>
    <name type="common">Tick</name>
    <dbReference type="NCBI Taxonomy" id="266040"/>
    <lineage>
        <taxon>Eukaryota</taxon>
        <taxon>Metazoa</taxon>
        <taxon>Ecdysozoa</taxon>
        <taxon>Arthropoda</taxon>
        <taxon>Chelicerata</taxon>
        <taxon>Arachnida</taxon>
        <taxon>Acari</taxon>
        <taxon>Parasitiformes</taxon>
        <taxon>Ixodida</taxon>
        <taxon>Ixodoidea</taxon>
        <taxon>Ixodidae</taxon>
        <taxon>Hyalomminae</taxon>
        <taxon>Hyalomma</taxon>
    </lineage>
</organism>
<proteinExistence type="predicted"/>
<reference evidence="1" key="1">
    <citation type="submission" date="2020-05" db="EMBL/GenBank/DDBJ databases">
        <title>Large-scale comparative analyses of tick genomes elucidate their genetic diversity and vector capacities.</title>
        <authorList>
            <person name="Jia N."/>
            <person name="Wang J."/>
            <person name="Shi W."/>
            <person name="Du L."/>
            <person name="Sun Y."/>
            <person name="Zhan W."/>
            <person name="Jiang J."/>
            <person name="Wang Q."/>
            <person name="Zhang B."/>
            <person name="Ji P."/>
            <person name="Sakyi L.B."/>
            <person name="Cui X."/>
            <person name="Yuan T."/>
            <person name="Jiang B."/>
            <person name="Yang W."/>
            <person name="Lam T.T.-Y."/>
            <person name="Chang Q."/>
            <person name="Ding S."/>
            <person name="Wang X."/>
            <person name="Zhu J."/>
            <person name="Ruan X."/>
            <person name="Zhao L."/>
            <person name="Wei J."/>
            <person name="Que T."/>
            <person name="Du C."/>
            <person name="Cheng J."/>
            <person name="Dai P."/>
            <person name="Han X."/>
            <person name="Huang E."/>
            <person name="Gao Y."/>
            <person name="Liu J."/>
            <person name="Shao H."/>
            <person name="Ye R."/>
            <person name="Li L."/>
            <person name="Wei W."/>
            <person name="Wang X."/>
            <person name="Wang C."/>
            <person name="Yang T."/>
            <person name="Huo Q."/>
            <person name="Li W."/>
            <person name="Guo W."/>
            <person name="Chen H."/>
            <person name="Zhou L."/>
            <person name="Ni X."/>
            <person name="Tian J."/>
            <person name="Zhou Y."/>
            <person name="Sheng Y."/>
            <person name="Liu T."/>
            <person name="Pan Y."/>
            <person name="Xia L."/>
            <person name="Li J."/>
            <person name="Zhao F."/>
            <person name="Cao W."/>
        </authorList>
    </citation>
    <scope>NUCLEOTIDE SEQUENCE</scope>
    <source>
        <strain evidence="1">Hyas-2018</strain>
    </source>
</reference>
<evidence type="ECO:0000313" key="2">
    <source>
        <dbReference type="Proteomes" id="UP000821845"/>
    </source>
</evidence>